<protein>
    <submittedName>
        <fullName evidence="15">Arachidonate 5-lipoxygenase-like</fullName>
    </submittedName>
</protein>
<feature type="domain" description="PLAT" evidence="13">
    <location>
        <begin position="1"/>
        <end position="116"/>
    </location>
</feature>
<dbReference type="FunCoup" id="F6Z015">
    <property type="interactions" value="1"/>
</dbReference>
<dbReference type="InterPro" id="IPR020834">
    <property type="entry name" value="LipOase_CS"/>
</dbReference>
<evidence type="ECO:0000259" key="14">
    <source>
        <dbReference type="PROSITE" id="PS51393"/>
    </source>
</evidence>
<dbReference type="SUPFAM" id="SSF49723">
    <property type="entry name" value="Lipase/lipooxygenase domain (PLAT/LH2 domain)"/>
    <property type="match status" value="1"/>
</dbReference>
<sequence length="675" mass="76679">YHVTVTTGAMKYAGTDSNVYIAMTGASGEKTSLAKLDNSFHDDFERGSVDKFKVKLEDIGKPVILTIKHEEAGMFADWFVTSAVVQKAGDNAVYKFPVNMWVTGTVDIALGTAKLFHQEENPILLSHRRHELEKKRQEIKWRSPESEDAKGLPGYIFGDALEDLPRNLRLEEGMLKEFEETKKMGKNNIMEKFHGVMDKWDQFADFKNVLMHPKLPKVPDFQQNWERDEEFARQLLNGCDPTLLKRCDELPKKFPVTNKMANSQLTRGVSLEQEIKNGNIYIIDLEMLDGMPCGRSPINQTTYFSCAPICLLYVNSKKNLVPIAIQLWQQPGANNPIWTPSDSDCDWMLAKIYFRNAEANVQLLVGKLFQTHLILEPFAVAVHRCLSQSHPILKLLLPHLRYACAGNLVIRTCLINSGGAMDKLMSYGGGAQKHIIRESFRNFKYEDLNIRKLLAENGTADRTKLPGYYFREDAFLLWDCLVKYVSKIVRFFYKSNEDVKRDEEIQNCIREVRNDGLGWEKGNDKGLPKEITNTEQLVELVVSLIFTATFRSAAVTNGLFDICMNVPNSPLNMALPPPTEKGKASHDLILQSLPSKASSCMQVTLCHALSKHADEQVYMADYPVDMFCEEPAQRAAVHFRDELQRFSSIIRSRNEGSNIPYEYMLPEKVPIAIAI</sequence>
<reference evidence="15" key="2">
    <citation type="journal article" date="2008" name="Genome Biol.">
        <title>Improved genome assembly and evidence-based global gene model set for the chordate Ciona intestinalis: new insight into intron and operon populations.</title>
        <authorList>
            <person name="Satou Y."/>
            <person name="Mineta K."/>
            <person name="Ogasawara M."/>
            <person name="Sasakura Y."/>
            <person name="Shoguchi E."/>
            <person name="Ueno K."/>
            <person name="Yamada L."/>
            <person name="Matsumoto J."/>
            <person name="Wasserscheid J."/>
            <person name="Dewar K."/>
            <person name="Wiley G.B."/>
            <person name="Macmil S.L."/>
            <person name="Roe B.A."/>
            <person name="Zeller R.W."/>
            <person name="Hastings K.E."/>
            <person name="Lemaire P."/>
            <person name="Lindquist E."/>
            <person name="Endo T."/>
            <person name="Hotta K."/>
            <person name="Inaba K."/>
        </authorList>
    </citation>
    <scope>NUCLEOTIDE SEQUENCE [LARGE SCALE GENOMIC DNA]</scope>
    <source>
        <strain evidence="15">wild type</strain>
    </source>
</reference>
<reference evidence="16" key="1">
    <citation type="journal article" date="2002" name="Science">
        <title>The draft genome of Ciona intestinalis: insights into chordate and vertebrate origins.</title>
        <authorList>
            <person name="Dehal P."/>
            <person name="Satou Y."/>
            <person name="Campbell R.K."/>
            <person name="Chapman J."/>
            <person name="Degnan B."/>
            <person name="De Tomaso A."/>
            <person name="Davidson B."/>
            <person name="Di Gregorio A."/>
            <person name="Gelpke M."/>
            <person name="Goodstein D.M."/>
            <person name="Harafuji N."/>
            <person name="Hastings K.E."/>
            <person name="Ho I."/>
            <person name="Hotta K."/>
            <person name="Huang W."/>
            <person name="Kawashima T."/>
            <person name="Lemaire P."/>
            <person name="Martinez D."/>
            <person name="Meinertzhagen I.A."/>
            <person name="Necula S."/>
            <person name="Nonaka M."/>
            <person name="Putnam N."/>
            <person name="Rash S."/>
            <person name="Saiga H."/>
            <person name="Satake M."/>
            <person name="Terry A."/>
            <person name="Yamada L."/>
            <person name="Wang H.G."/>
            <person name="Awazu S."/>
            <person name="Azumi K."/>
            <person name="Boore J."/>
            <person name="Branno M."/>
            <person name="Chin-Bow S."/>
            <person name="DeSantis R."/>
            <person name="Doyle S."/>
            <person name="Francino P."/>
            <person name="Keys D.N."/>
            <person name="Haga S."/>
            <person name="Hayashi H."/>
            <person name="Hino K."/>
            <person name="Imai K.S."/>
            <person name="Inaba K."/>
            <person name="Kano S."/>
            <person name="Kobayashi K."/>
            <person name="Kobayashi M."/>
            <person name="Lee B.I."/>
            <person name="Makabe K.W."/>
            <person name="Manohar C."/>
            <person name="Matassi G."/>
            <person name="Medina M."/>
            <person name="Mochizuki Y."/>
            <person name="Mount S."/>
            <person name="Morishita T."/>
            <person name="Miura S."/>
            <person name="Nakayama A."/>
            <person name="Nishizaka S."/>
            <person name="Nomoto H."/>
            <person name="Ohta F."/>
            <person name="Oishi K."/>
            <person name="Rigoutsos I."/>
            <person name="Sano M."/>
            <person name="Sasaki A."/>
            <person name="Sasakura Y."/>
            <person name="Shoguchi E."/>
            <person name="Shin-i T."/>
            <person name="Spagnuolo A."/>
            <person name="Stainier D."/>
            <person name="Suzuki M.M."/>
            <person name="Tassy O."/>
            <person name="Takatori N."/>
            <person name="Tokuoka M."/>
            <person name="Yagi K."/>
            <person name="Yoshizaki F."/>
            <person name="Wada S."/>
            <person name="Zhang C."/>
            <person name="Hyatt P.D."/>
            <person name="Larimer F."/>
            <person name="Detter C."/>
            <person name="Doggett N."/>
            <person name="Glavina T."/>
            <person name="Hawkins T."/>
            <person name="Richardson P."/>
            <person name="Lucas S."/>
            <person name="Kohara Y."/>
            <person name="Levine M."/>
            <person name="Satoh N."/>
            <person name="Rokhsar D.S."/>
        </authorList>
    </citation>
    <scope>NUCLEOTIDE SEQUENCE [LARGE SCALE GENOMIC DNA]</scope>
</reference>
<keyword evidence="9" id="KW-0408">Iron</keyword>
<dbReference type="GO" id="GO:0005506">
    <property type="term" value="F:iron ion binding"/>
    <property type="evidence" value="ECO:0007669"/>
    <property type="project" value="InterPro"/>
</dbReference>
<dbReference type="GO" id="GO:0016702">
    <property type="term" value="F:oxidoreductase activity, acting on single donors with incorporation of molecular oxygen, incorporation of two atoms of oxygen"/>
    <property type="evidence" value="ECO:0000318"/>
    <property type="project" value="GO_Central"/>
</dbReference>
<dbReference type="GeneTree" id="ENSGT00940000166257"/>
<dbReference type="Pfam" id="PF00305">
    <property type="entry name" value="Lipoxygenase"/>
    <property type="match status" value="1"/>
</dbReference>
<feature type="binding site" evidence="10">
    <location>
        <position position="37"/>
    </location>
    <ligand>
        <name>Ca(2+)</name>
        <dbReference type="ChEBI" id="CHEBI:29108"/>
        <label>1</label>
    </ligand>
</feature>
<dbReference type="STRING" id="7719.ENSCINP00000015881"/>
<dbReference type="Proteomes" id="UP000008144">
    <property type="component" value="Chromosome 10"/>
</dbReference>
<evidence type="ECO:0000256" key="7">
    <source>
        <dbReference type="ARBA" id="ARBA00023002"/>
    </source>
</evidence>
<dbReference type="InParanoid" id="F6Z015"/>
<dbReference type="Ensembl" id="ENSCINT00000015881.3">
    <property type="protein sequence ID" value="ENSCINP00000015881.3"/>
    <property type="gene ID" value="ENSCING00000007740.3"/>
</dbReference>
<dbReference type="OMA" id="RYSFIKT"/>
<accession>F6Z015</accession>
<comment type="similarity">
    <text evidence="3">Belongs to the lipoxygenase family.</text>
</comment>
<evidence type="ECO:0000256" key="10">
    <source>
        <dbReference type="PIRSR" id="PIRSR601885-2"/>
    </source>
</evidence>
<dbReference type="SMART" id="SM00308">
    <property type="entry name" value="LH2"/>
    <property type="match status" value="1"/>
</dbReference>
<keyword evidence="7" id="KW-0560">Oxidoreductase</keyword>
<keyword evidence="6" id="KW-0223">Dioxygenase</keyword>
<evidence type="ECO:0000256" key="4">
    <source>
        <dbReference type="ARBA" id="ARBA00022490"/>
    </source>
</evidence>
<dbReference type="InterPro" id="IPR001885">
    <property type="entry name" value="LipOase_mml"/>
</dbReference>
<dbReference type="InterPro" id="IPR036226">
    <property type="entry name" value="LipOase_C_sf"/>
</dbReference>
<dbReference type="PANTHER" id="PTHR11771">
    <property type="entry name" value="LIPOXYGENASE"/>
    <property type="match status" value="1"/>
</dbReference>
<evidence type="ECO:0000256" key="3">
    <source>
        <dbReference type="ARBA" id="ARBA00009419"/>
    </source>
</evidence>
<feature type="domain" description="Lipoxygenase" evidence="14">
    <location>
        <begin position="114"/>
        <end position="675"/>
    </location>
</feature>
<name>F6Z015_CIOIN</name>
<dbReference type="Pfam" id="PF01477">
    <property type="entry name" value="PLAT"/>
    <property type="match status" value="1"/>
</dbReference>
<feature type="binding site" evidence="9">
    <location>
        <position position="675"/>
    </location>
    <ligand>
        <name>Fe cation</name>
        <dbReference type="ChEBI" id="CHEBI:24875"/>
        <note>catalytic</note>
    </ligand>
</feature>
<evidence type="ECO:0000256" key="6">
    <source>
        <dbReference type="ARBA" id="ARBA00022964"/>
    </source>
</evidence>
<dbReference type="PROSITE" id="PS51393">
    <property type="entry name" value="LIPOXYGENASE_3"/>
    <property type="match status" value="1"/>
</dbReference>
<keyword evidence="8" id="KW-0443">Lipid metabolism</keyword>
<dbReference type="InterPro" id="IPR013819">
    <property type="entry name" value="LipOase_C"/>
</dbReference>
<feature type="binding site" evidence="10">
    <location>
        <position position="77"/>
    </location>
    <ligand>
        <name>Ca(2+)</name>
        <dbReference type="ChEBI" id="CHEBI:29108"/>
        <label>1</label>
    </ligand>
</feature>
<keyword evidence="16" id="KW-1185">Reference proteome</keyword>
<dbReference type="PROSITE" id="PS00081">
    <property type="entry name" value="LIPOXYGENASE_2"/>
    <property type="match status" value="1"/>
</dbReference>
<evidence type="ECO:0000256" key="8">
    <source>
        <dbReference type="ARBA" id="ARBA00023098"/>
    </source>
</evidence>
<evidence type="ECO:0000256" key="2">
    <source>
        <dbReference type="ARBA" id="ARBA00005189"/>
    </source>
</evidence>
<dbReference type="GO" id="GO:0019372">
    <property type="term" value="P:lipoxygenase pathway"/>
    <property type="evidence" value="ECO:0000318"/>
    <property type="project" value="GO_Central"/>
</dbReference>
<evidence type="ECO:0000256" key="9">
    <source>
        <dbReference type="PIRSR" id="PIRSR601885-1"/>
    </source>
</evidence>
<reference evidence="15" key="3">
    <citation type="submission" date="2025-08" db="UniProtKB">
        <authorList>
            <consortium name="Ensembl"/>
        </authorList>
    </citation>
    <scope>IDENTIFICATION</scope>
</reference>
<reference evidence="15" key="4">
    <citation type="submission" date="2025-09" db="UniProtKB">
        <authorList>
            <consortium name="Ensembl"/>
        </authorList>
    </citation>
    <scope>IDENTIFICATION</scope>
</reference>
<dbReference type="InterPro" id="IPR001024">
    <property type="entry name" value="PLAT/LH2_dom"/>
</dbReference>
<dbReference type="PRINTS" id="PR00087">
    <property type="entry name" value="LIPOXYGENASE"/>
</dbReference>
<gene>
    <name evidence="15" type="primary">LOC100179479</name>
</gene>
<feature type="binding site" evidence="10">
    <location>
        <position position="38"/>
    </location>
    <ligand>
        <name>Ca(2+)</name>
        <dbReference type="ChEBI" id="CHEBI:29108"/>
        <label>1</label>
    </ligand>
</feature>
<proteinExistence type="inferred from homology"/>
<evidence type="ECO:0000256" key="1">
    <source>
        <dbReference type="ARBA" id="ARBA00004496"/>
    </source>
</evidence>
<dbReference type="Gene3D" id="1.20.245.10">
    <property type="entry name" value="Lipoxygenase-1, Domain 5"/>
    <property type="match status" value="1"/>
</dbReference>
<comment type="cofactor">
    <cofactor evidence="9">
        <name>Fe cation</name>
        <dbReference type="ChEBI" id="CHEBI:24875"/>
    </cofactor>
    <text evidence="9">Binds 1 Fe cation per subunit.</text>
</comment>
<keyword evidence="5 9" id="KW-0479">Metal-binding</keyword>
<evidence type="ECO:0000313" key="15">
    <source>
        <dbReference type="Ensembl" id="ENSCINP00000015881.3"/>
    </source>
</evidence>
<dbReference type="Gene3D" id="3.10.450.60">
    <property type="match status" value="1"/>
</dbReference>
<comment type="caution">
    <text evidence="12">Lacks conserved residue(s) required for the propagation of feature annotation.</text>
</comment>
<keyword evidence="4" id="KW-0963">Cytoplasm</keyword>
<evidence type="ECO:0000256" key="12">
    <source>
        <dbReference type="PROSITE-ProRule" id="PRU00152"/>
    </source>
</evidence>
<evidence type="ECO:0000259" key="13">
    <source>
        <dbReference type="PROSITE" id="PS50095"/>
    </source>
</evidence>
<dbReference type="EMBL" id="EAAA01000619">
    <property type="status" value="NOT_ANNOTATED_CDS"/>
    <property type="molecule type" value="Genomic_DNA"/>
</dbReference>
<feature type="binding site" evidence="9">
    <location>
        <position position="372"/>
    </location>
    <ligand>
        <name>Fe cation</name>
        <dbReference type="ChEBI" id="CHEBI:24875"/>
        <note>catalytic</note>
    </ligand>
</feature>
<dbReference type="AlphaFoldDB" id="F6Z015"/>
<dbReference type="PROSITE" id="PS50095">
    <property type="entry name" value="PLAT"/>
    <property type="match status" value="1"/>
</dbReference>
<dbReference type="GO" id="GO:0034440">
    <property type="term" value="P:lipid oxidation"/>
    <property type="evidence" value="ECO:0000318"/>
    <property type="project" value="GO_Central"/>
</dbReference>
<keyword evidence="10" id="KW-0106">Calcium</keyword>
<dbReference type="InterPro" id="IPR036392">
    <property type="entry name" value="PLAT/LH2_dom_sf"/>
</dbReference>
<feature type="binding site" evidence="10">
    <location>
        <position position="14"/>
    </location>
    <ligand>
        <name>Ca(2+)</name>
        <dbReference type="ChEBI" id="CHEBI:29108"/>
        <label>1</label>
    </ligand>
</feature>
<dbReference type="PRINTS" id="PR00467">
    <property type="entry name" value="MAMLPOXGNASE"/>
</dbReference>
<dbReference type="InterPro" id="IPR000907">
    <property type="entry name" value="LipOase"/>
</dbReference>
<evidence type="ECO:0000313" key="16">
    <source>
        <dbReference type="Proteomes" id="UP000008144"/>
    </source>
</evidence>
<organism evidence="15 16">
    <name type="scientific">Ciona intestinalis</name>
    <name type="common">Transparent sea squirt</name>
    <name type="synonym">Ascidia intestinalis</name>
    <dbReference type="NCBI Taxonomy" id="7719"/>
    <lineage>
        <taxon>Eukaryota</taxon>
        <taxon>Metazoa</taxon>
        <taxon>Chordata</taxon>
        <taxon>Tunicata</taxon>
        <taxon>Ascidiacea</taxon>
        <taxon>Phlebobranchia</taxon>
        <taxon>Cionidae</taxon>
        <taxon>Ciona</taxon>
    </lineage>
</organism>
<dbReference type="GO" id="GO:0019369">
    <property type="term" value="P:arachidonate metabolic process"/>
    <property type="evidence" value="ECO:0000318"/>
    <property type="project" value="GO_Central"/>
</dbReference>
<evidence type="ECO:0000256" key="11">
    <source>
        <dbReference type="PIRSR" id="PIRSR601885-3"/>
    </source>
</evidence>
<dbReference type="GO" id="GO:0005737">
    <property type="term" value="C:cytoplasm"/>
    <property type="evidence" value="ECO:0007669"/>
    <property type="project" value="UniProtKB-SubCell"/>
</dbReference>
<evidence type="ECO:0000256" key="5">
    <source>
        <dbReference type="ARBA" id="ARBA00022723"/>
    </source>
</evidence>
<comment type="subcellular location">
    <subcellularLocation>
        <location evidence="1">Cytoplasm</location>
    </subcellularLocation>
</comment>
<comment type="pathway">
    <text evidence="2">Lipid metabolism.</text>
</comment>
<dbReference type="Gene3D" id="2.40.180.10">
    <property type="entry name" value="Catalase core domain"/>
    <property type="match status" value="1"/>
</dbReference>
<dbReference type="HOGENOM" id="CLU_004282_3_3_1"/>
<dbReference type="SUPFAM" id="SSF48484">
    <property type="entry name" value="Lipoxigenase"/>
    <property type="match status" value="1"/>
</dbReference>
<feature type="site" description="Essential for stabilizing binding to COTL1" evidence="11">
    <location>
        <position position="101"/>
    </location>
</feature>